<sequence>MPQSTTPKQRTSERITLALQGGGAFGAFQAGVLQALHEAGIRIDACCGSSIGAINAALYFGNEPARRIERLRAFWHGVSVPGSAWREEALHTLWPPTGGLHSRTLRRMLAEADQTYALHLGLPGFFVRRADIPWVIGTGNPGDASVFDTRPLSRTLSDLCDFELLNRSSVQVSVVAANAASGAAHYFSNHDGGLDAARIMASGALPPWFPAVEIDGAWYWDGSLATAAPMRHLVANAPAATRTTILRADLWSCDGPLADNLVDVDIRMKNIEHASRAALFNDALQESQNLESLLAYALSRIDSSQRQTDPQLIEAAALAQPKNLRVVGIDYERSQCEAHFKDSQFGKTAIDEHWANGRRAAEAALSQIDTA</sequence>
<evidence type="ECO:0000313" key="7">
    <source>
        <dbReference type="Proteomes" id="UP001558535"/>
    </source>
</evidence>
<dbReference type="Gene3D" id="3.40.1090.10">
    <property type="entry name" value="Cytosolic phospholipase A2 catalytic domain"/>
    <property type="match status" value="2"/>
</dbReference>
<dbReference type="PANTHER" id="PTHR14226">
    <property type="entry name" value="NEUROPATHY TARGET ESTERASE/SWISS CHEESE D.MELANOGASTER"/>
    <property type="match status" value="1"/>
</dbReference>
<dbReference type="InterPro" id="IPR002641">
    <property type="entry name" value="PNPLA_dom"/>
</dbReference>
<feature type="active site" description="Nucleophile" evidence="4">
    <location>
        <position position="50"/>
    </location>
</feature>
<keyword evidence="2 4" id="KW-0442">Lipid degradation</keyword>
<dbReference type="InterPro" id="IPR021095">
    <property type="entry name" value="DUF3734"/>
</dbReference>
<feature type="domain" description="PNPLA" evidence="5">
    <location>
        <begin position="17"/>
        <end position="234"/>
    </location>
</feature>
<evidence type="ECO:0000259" key="5">
    <source>
        <dbReference type="PROSITE" id="PS51635"/>
    </source>
</evidence>
<dbReference type="PROSITE" id="PS51635">
    <property type="entry name" value="PNPLA"/>
    <property type="match status" value="1"/>
</dbReference>
<evidence type="ECO:0000256" key="2">
    <source>
        <dbReference type="ARBA" id="ARBA00022963"/>
    </source>
</evidence>
<feature type="short sequence motif" description="GXGXXG" evidence="4">
    <location>
        <begin position="21"/>
        <end position="26"/>
    </location>
</feature>
<dbReference type="PANTHER" id="PTHR14226:SF57">
    <property type="entry name" value="BLR7027 PROTEIN"/>
    <property type="match status" value="1"/>
</dbReference>
<evidence type="ECO:0000256" key="1">
    <source>
        <dbReference type="ARBA" id="ARBA00022801"/>
    </source>
</evidence>
<evidence type="ECO:0000256" key="4">
    <source>
        <dbReference type="PROSITE-ProRule" id="PRU01161"/>
    </source>
</evidence>
<comment type="caution">
    <text evidence="4">Lacks conserved residue(s) required for the propagation of feature annotation.</text>
</comment>
<dbReference type="Proteomes" id="UP001558535">
    <property type="component" value="Unassembled WGS sequence"/>
</dbReference>
<evidence type="ECO:0000256" key="3">
    <source>
        <dbReference type="ARBA" id="ARBA00023098"/>
    </source>
</evidence>
<organism evidence="6 7">
    <name type="scientific">Paraburkholderia phenoliruptrix</name>
    <dbReference type="NCBI Taxonomy" id="252970"/>
    <lineage>
        <taxon>Bacteria</taxon>
        <taxon>Pseudomonadati</taxon>
        <taxon>Pseudomonadota</taxon>
        <taxon>Betaproteobacteria</taxon>
        <taxon>Burkholderiales</taxon>
        <taxon>Burkholderiaceae</taxon>
        <taxon>Paraburkholderia</taxon>
    </lineage>
</organism>
<keyword evidence="7" id="KW-1185">Reference proteome</keyword>
<dbReference type="Pfam" id="PF12536">
    <property type="entry name" value="DUF3734"/>
    <property type="match status" value="1"/>
</dbReference>
<feature type="short sequence motif" description="GXSXG" evidence="4">
    <location>
        <begin position="48"/>
        <end position="52"/>
    </location>
</feature>
<accession>A0ABV3WLB6</accession>
<protein>
    <submittedName>
        <fullName evidence="6">Patatin-like phospholipase family protein</fullName>
    </submittedName>
</protein>
<dbReference type="InterPro" id="IPR050301">
    <property type="entry name" value="NTE"/>
</dbReference>
<comment type="caution">
    <text evidence="6">The sequence shown here is derived from an EMBL/GenBank/DDBJ whole genome shotgun (WGS) entry which is preliminary data.</text>
</comment>
<dbReference type="Pfam" id="PF01734">
    <property type="entry name" value="Patatin"/>
    <property type="match status" value="1"/>
</dbReference>
<dbReference type="RefSeq" id="WP_310112069.1">
    <property type="nucleotide sequence ID" value="NZ_CP168530.1"/>
</dbReference>
<proteinExistence type="predicted"/>
<feature type="active site" description="Proton acceptor" evidence="4">
    <location>
        <position position="221"/>
    </location>
</feature>
<name>A0ABV3WLB6_9BURK</name>
<reference evidence="6 7" key="1">
    <citation type="submission" date="2024-07" db="EMBL/GenBank/DDBJ databases">
        <title>A survey of Mimosa microsymbionts across Brazilian biomes reveals a high diversity of Paraburkholderia nodulating endemic species, but also that Cupriavidus is common as a symbiont of widespread species.</title>
        <authorList>
            <person name="Rouws L."/>
            <person name="Barauna A."/>
            <person name="Beukes C."/>
            <person name="Rouws J.R.C."/>
            <person name="De Faria S.M."/>
            <person name="Gross E."/>
            <person name="Bueno Dos Reis Junior F."/>
            <person name="Simon M.F."/>
            <person name="Maluk M."/>
            <person name="Odee D.W."/>
            <person name="Kenicer G."/>
            <person name="Young J.P.W."/>
            <person name="Reis V.M."/>
            <person name="Zilli J."/>
            <person name="James E.K."/>
        </authorList>
    </citation>
    <scope>NUCLEOTIDE SEQUENCE [LARGE SCALE GENOMIC DNA]</scope>
    <source>
        <strain evidence="6 7">BR14375</strain>
    </source>
</reference>
<dbReference type="InterPro" id="IPR016035">
    <property type="entry name" value="Acyl_Trfase/lysoPLipase"/>
</dbReference>
<gene>
    <name evidence="6" type="ORF">AB3X84_27405</name>
</gene>
<keyword evidence="3 4" id="KW-0443">Lipid metabolism</keyword>
<dbReference type="EMBL" id="JBFPKE010000016">
    <property type="protein sequence ID" value="MEX3753726.1"/>
    <property type="molecule type" value="Genomic_DNA"/>
</dbReference>
<keyword evidence="1 4" id="KW-0378">Hydrolase</keyword>
<dbReference type="SUPFAM" id="SSF52151">
    <property type="entry name" value="FabD/lysophospholipase-like"/>
    <property type="match status" value="1"/>
</dbReference>
<evidence type="ECO:0000313" key="6">
    <source>
        <dbReference type="EMBL" id="MEX3753726.1"/>
    </source>
</evidence>